<keyword evidence="1" id="KW-1185">Reference proteome</keyword>
<dbReference type="WBParaSite" id="nRc.2.0.1.t26199-RA">
    <property type="protein sequence ID" value="nRc.2.0.1.t26199-RA"/>
    <property type="gene ID" value="nRc.2.0.1.g26199"/>
</dbReference>
<organism evidence="1 2">
    <name type="scientific">Romanomermis culicivorax</name>
    <name type="common">Nematode worm</name>
    <dbReference type="NCBI Taxonomy" id="13658"/>
    <lineage>
        <taxon>Eukaryota</taxon>
        <taxon>Metazoa</taxon>
        <taxon>Ecdysozoa</taxon>
        <taxon>Nematoda</taxon>
        <taxon>Enoplea</taxon>
        <taxon>Dorylaimia</taxon>
        <taxon>Mermithida</taxon>
        <taxon>Mermithoidea</taxon>
        <taxon>Mermithidae</taxon>
        <taxon>Romanomermis</taxon>
    </lineage>
</organism>
<accession>A0A915JJ63</accession>
<evidence type="ECO:0000313" key="1">
    <source>
        <dbReference type="Proteomes" id="UP000887565"/>
    </source>
</evidence>
<name>A0A915JJ63_ROMCU</name>
<proteinExistence type="predicted"/>
<dbReference type="AlphaFoldDB" id="A0A915JJ63"/>
<reference evidence="2" key="1">
    <citation type="submission" date="2022-11" db="UniProtKB">
        <authorList>
            <consortium name="WormBaseParasite"/>
        </authorList>
    </citation>
    <scope>IDENTIFICATION</scope>
</reference>
<evidence type="ECO:0000313" key="2">
    <source>
        <dbReference type="WBParaSite" id="nRc.2.0.1.t26199-RA"/>
    </source>
</evidence>
<protein>
    <submittedName>
        <fullName evidence="2">Uncharacterized protein</fullName>
    </submittedName>
</protein>
<sequence>MKLKRRNKQVCSHFLVITDIGRKGYKKPQESSATWLLFVTEYEPALNNYNFSNCKISDFLYTKQTFLASYDDFFGDITTYRQTLSAFPSF</sequence>
<dbReference type="Proteomes" id="UP000887565">
    <property type="component" value="Unplaced"/>
</dbReference>